<keyword evidence="3" id="KW-1185">Reference proteome</keyword>
<evidence type="ECO:0000313" key="2">
    <source>
        <dbReference type="EMBL" id="KAG0271659.1"/>
    </source>
</evidence>
<evidence type="ECO:0000259" key="1">
    <source>
        <dbReference type="Pfam" id="PF03732"/>
    </source>
</evidence>
<gene>
    <name evidence="2" type="ORF">BGZ96_005720</name>
</gene>
<dbReference type="InterPro" id="IPR005162">
    <property type="entry name" value="Retrotrans_gag_dom"/>
</dbReference>
<comment type="caution">
    <text evidence="2">The sequence shown here is derived from an EMBL/GenBank/DDBJ whole genome shotgun (WGS) entry which is preliminary data.</text>
</comment>
<dbReference type="EMBL" id="JAAAIM010002701">
    <property type="protein sequence ID" value="KAG0271659.1"/>
    <property type="molecule type" value="Genomic_DNA"/>
</dbReference>
<evidence type="ECO:0000313" key="3">
    <source>
        <dbReference type="Proteomes" id="UP001194696"/>
    </source>
</evidence>
<sequence length="248" mass="28395">MSDNPAFNSFLRSIAPSKFSAKANEEVSDWLTKVNRYFELLKLTSSDRVIAATLLLDGLPAKWAVHVPSAPQGQDPWLHFSSLLCQRFQSRNAKFFARQKLHELKQRGSVTKYNIQFETNRAVLDDFTEAEAIHCYFMGLKPKIREHFAGNPNLRTNLSSMMNIAESLDNEQFHNAAHSQPTYMKSHSHVESYPQPMEVDAMSGSNDHEKEKRKQLDLKNRTCFYCHAPGHQSIKCPKKPKSEKSESH</sequence>
<reference evidence="2 3" key="1">
    <citation type="journal article" date="2020" name="Fungal Divers.">
        <title>Resolving the Mortierellaceae phylogeny through synthesis of multi-gene phylogenetics and phylogenomics.</title>
        <authorList>
            <person name="Vandepol N."/>
            <person name="Liber J."/>
            <person name="Desiro A."/>
            <person name="Na H."/>
            <person name="Kennedy M."/>
            <person name="Barry K."/>
            <person name="Grigoriev I.V."/>
            <person name="Miller A.N."/>
            <person name="O'Donnell K."/>
            <person name="Stajich J.E."/>
            <person name="Bonito G."/>
        </authorList>
    </citation>
    <scope>NUCLEOTIDE SEQUENCE [LARGE SCALE GENOMIC DNA]</scope>
    <source>
        <strain evidence="2 3">AD045</strain>
    </source>
</reference>
<feature type="domain" description="Retrotransposon gag" evidence="1">
    <location>
        <begin position="52"/>
        <end position="142"/>
    </location>
</feature>
<dbReference type="InterPro" id="IPR036875">
    <property type="entry name" value="Znf_CCHC_sf"/>
</dbReference>
<dbReference type="Pfam" id="PF03732">
    <property type="entry name" value="Retrotrans_gag"/>
    <property type="match status" value="1"/>
</dbReference>
<dbReference type="Gene3D" id="4.10.60.10">
    <property type="entry name" value="Zinc finger, CCHC-type"/>
    <property type="match status" value="1"/>
</dbReference>
<dbReference type="Proteomes" id="UP001194696">
    <property type="component" value="Unassembled WGS sequence"/>
</dbReference>
<organism evidence="2 3">
    <name type="scientific">Linnemannia gamsii</name>
    <dbReference type="NCBI Taxonomy" id="64522"/>
    <lineage>
        <taxon>Eukaryota</taxon>
        <taxon>Fungi</taxon>
        <taxon>Fungi incertae sedis</taxon>
        <taxon>Mucoromycota</taxon>
        <taxon>Mortierellomycotina</taxon>
        <taxon>Mortierellomycetes</taxon>
        <taxon>Mortierellales</taxon>
        <taxon>Mortierellaceae</taxon>
        <taxon>Linnemannia</taxon>
    </lineage>
</organism>
<proteinExistence type="predicted"/>
<protein>
    <recommendedName>
        <fullName evidence="1">Retrotransposon gag domain-containing protein</fullName>
    </recommendedName>
</protein>
<dbReference type="SUPFAM" id="SSF57756">
    <property type="entry name" value="Retrovirus zinc finger-like domains"/>
    <property type="match status" value="1"/>
</dbReference>
<name>A0ABQ7JHC3_9FUNG</name>
<accession>A0ABQ7JHC3</accession>